<dbReference type="AlphaFoldDB" id="A0AAD9MRN4"/>
<name>A0AAD9MRN4_9ANNE</name>
<sequence>MLHEHDLKLEDVVGATTDGATVMKTFGSATLIRNRVDLLDPQPLVCTCMVITVMDFLSMDIWRIYKTLLGLTPLMLIIPWYFKRTNPINQLHVVDCNPGVGCEYPEGVDLRIIVLTYNRAASLRKLLQSLESLKLDGNTASLEIWIDRKAGKKNGKRVTGSEDTVHNETLKTAQAFSWSLGQTRVHVQKEHVGIYGQWIDTWRPRPGTNELALFLEDDLSVSPYAYRWLRAVHEKYGSRNDIAGYTLQGEGVANANNRRPINRPKIETVLLFKLLGSWGYAPHPKSWMKFQDWYHDVKRDANFHPYVPKATTITGWYKMFERQNRQDTMWTIWHVYYCDKYNMFTVYANIQAVTKNSNIILAANRNEPGLHQGHKGPERTNKILKSWSDDYVRLPDLPVRYDWDGTVLTD</sequence>
<dbReference type="Proteomes" id="UP001208570">
    <property type="component" value="Unassembled WGS sequence"/>
</dbReference>
<dbReference type="PANTHER" id="PTHR33604">
    <property type="entry name" value="OSJNBA0004B13.7 PROTEIN"/>
    <property type="match status" value="1"/>
</dbReference>
<accession>A0AAD9MRN4</accession>
<evidence type="ECO:0000313" key="2">
    <source>
        <dbReference type="Proteomes" id="UP001208570"/>
    </source>
</evidence>
<dbReference type="Gene3D" id="3.90.550.10">
    <property type="entry name" value="Spore Coat Polysaccharide Biosynthesis Protein SpsA, Chain A"/>
    <property type="match status" value="1"/>
</dbReference>
<organism evidence="1 2">
    <name type="scientific">Paralvinella palmiformis</name>
    <dbReference type="NCBI Taxonomy" id="53620"/>
    <lineage>
        <taxon>Eukaryota</taxon>
        <taxon>Metazoa</taxon>
        <taxon>Spiralia</taxon>
        <taxon>Lophotrochozoa</taxon>
        <taxon>Annelida</taxon>
        <taxon>Polychaeta</taxon>
        <taxon>Sedentaria</taxon>
        <taxon>Canalipalpata</taxon>
        <taxon>Terebellida</taxon>
        <taxon>Terebelliformia</taxon>
        <taxon>Alvinellidae</taxon>
        <taxon>Paralvinella</taxon>
    </lineage>
</organism>
<comment type="caution">
    <text evidence="1">The sequence shown here is derived from an EMBL/GenBank/DDBJ whole genome shotgun (WGS) entry which is preliminary data.</text>
</comment>
<dbReference type="PANTHER" id="PTHR33604:SF3">
    <property type="entry name" value="OSJNBA0004B13.7 PROTEIN"/>
    <property type="match status" value="1"/>
</dbReference>
<proteinExistence type="predicted"/>
<dbReference type="SUPFAM" id="SSF53448">
    <property type="entry name" value="Nucleotide-diphospho-sugar transferases"/>
    <property type="match status" value="1"/>
</dbReference>
<dbReference type="EMBL" id="JAODUP010001332">
    <property type="protein sequence ID" value="KAK2140514.1"/>
    <property type="molecule type" value="Genomic_DNA"/>
</dbReference>
<evidence type="ECO:0008006" key="3">
    <source>
        <dbReference type="Google" id="ProtNLM"/>
    </source>
</evidence>
<gene>
    <name evidence="1" type="ORF">LSH36_1331g00029</name>
</gene>
<reference evidence="1" key="1">
    <citation type="journal article" date="2023" name="Mol. Biol. Evol.">
        <title>Third-Generation Sequencing Reveals the Adaptive Role of the Epigenome in Three Deep-Sea Polychaetes.</title>
        <authorList>
            <person name="Perez M."/>
            <person name="Aroh O."/>
            <person name="Sun Y."/>
            <person name="Lan Y."/>
            <person name="Juniper S.K."/>
            <person name="Young C.R."/>
            <person name="Angers B."/>
            <person name="Qian P.Y."/>
        </authorList>
    </citation>
    <scope>NUCLEOTIDE SEQUENCE</scope>
    <source>
        <strain evidence="1">P08H-3</strain>
    </source>
</reference>
<dbReference type="InterPro" id="IPR029044">
    <property type="entry name" value="Nucleotide-diphossugar_trans"/>
</dbReference>
<protein>
    <recommendedName>
        <fullName evidence="3">Glycosyltransferase family 2 protein</fullName>
    </recommendedName>
</protein>
<evidence type="ECO:0000313" key="1">
    <source>
        <dbReference type="EMBL" id="KAK2140514.1"/>
    </source>
</evidence>
<keyword evidence="2" id="KW-1185">Reference proteome</keyword>